<accession>A0A8S5R0L9</accession>
<sequence>MQSNDELCRLIRIYLLYLIGAYDKRDVAKELGVDLDEIASKRLL</sequence>
<protein>
    <submittedName>
        <fullName evidence="1">RNA polymerase sigma factor</fullName>
    </submittedName>
</protein>
<dbReference type="EMBL" id="BK015791">
    <property type="protein sequence ID" value="DAE25006.1"/>
    <property type="molecule type" value="Genomic_DNA"/>
</dbReference>
<proteinExistence type="predicted"/>
<name>A0A8S5R0L9_9CAUD</name>
<reference evidence="1" key="1">
    <citation type="journal article" date="2021" name="Proc. Natl. Acad. Sci. U.S.A.">
        <title>A Catalog of Tens of Thousands of Viruses from Human Metagenomes Reveals Hidden Associations with Chronic Diseases.</title>
        <authorList>
            <person name="Tisza M.J."/>
            <person name="Buck C.B."/>
        </authorList>
    </citation>
    <scope>NUCLEOTIDE SEQUENCE</scope>
    <source>
        <strain evidence="1">Ct78050</strain>
    </source>
</reference>
<organism evidence="1">
    <name type="scientific">Myoviridae sp. ct78050</name>
    <dbReference type="NCBI Taxonomy" id="2826617"/>
    <lineage>
        <taxon>Viruses</taxon>
        <taxon>Duplodnaviria</taxon>
        <taxon>Heunggongvirae</taxon>
        <taxon>Uroviricota</taxon>
        <taxon>Caudoviricetes</taxon>
    </lineage>
</organism>
<evidence type="ECO:0000313" key="1">
    <source>
        <dbReference type="EMBL" id="DAE25006.1"/>
    </source>
</evidence>